<evidence type="ECO:0000259" key="4">
    <source>
        <dbReference type="PROSITE" id="PS51384"/>
    </source>
</evidence>
<dbReference type="InterPro" id="IPR029063">
    <property type="entry name" value="SAM-dependent_MTases_sf"/>
</dbReference>
<dbReference type="InterPro" id="IPR007037">
    <property type="entry name" value="SIP_rossman_dom"/>
</dbReference>
<reference evidence="5" key="1">
    <citation type="submission" date="2020-12" db="EMBL/GenBank/DDBJ databases">
        <title>Prauserella sp. ASG 168, a novel actinomycete isolated from cave rock.</title>
        <authorList>
            <person name="Suriyachadkun C."/>
        </authorList>
    </citation>
    <scope>NUCLEOTIDE SEQUENCE</scope>
    <source>
        <strain evidence="5">ASG 168</strain>
    </source>
</reference>
<dbReference type="SUPFAM" id="SSF63380">
    <property type="entry name" value="Riboflavin synthase domain-like"/>
    <property type="match status" value="1"/>
</dbReference>
<keyword evidence="1" id="KW-0489">Methyltransferase</keyword>
<evidence type="ECO:0000313" key="6">
    <source>
        <dbReference type="Proteomes" id="UP000635245"/>
    </source>
</evidence>
<dbReference type="SUPFAM" id="SSF53335">
    <property type="entry name" value="S-adenosyl-L-methionine-dependent methyltransferases"/>
    <property type="match status" value="1"/>
</dbReference>
<dbReference type="InterPro" id="IPR036388">
    <property type="entry name" value="WH-like_DNA-bd_sf"/>
</dbReference>
<name>A0A934QPR5_9PSEU</name>
<dbReference type="InterPro" id="IPR039374">
    <property type="entry name" value="SIP_fam"/>
</dbReference>
<dbReference type="SUPFAM" id="SSF46785">
    <property type="entry name" value="Winged helix' DNA-binding domain"/>
    <property type="match status" value="1"/>
</dbReference>
<dbReference type="PROSITE" id="PS51683">
    <property type="entry name" value="SAM_OMT_II"/>
    <property type="match status" value="1"/>
</dbReference>
<dbReference type="CDD" id="cd06193">
    <property type="entry name" value="siderophore_interacting"/>
    <property type="match status" value="1"/>
</dbReference>
<dbReference type="GO" id="GO:0032259">
    <property type="term" value="P:methylation"/>
    <property type="evidence" value="ECO:0007669"/>
    <property type="project" value="UniProtKB-KW"/>
</dbReference>
<dbReference type="RefSeq" id="WP_200314269.1">
    <property type="nucleotide sequence ID" value="NZ_JAENJH010000001.1"/>
</dbReference>
<dbReference type="Gene3D" id="3.40.50.150">
    <property type="entry name" value="Vaccinia Virus protein VP39"/>
    <property type="match status" value="1"/>
</dbReference>
<dbReference type="InterPro" id="IPR036390">
    <property type="entry name" value="WH_DNA-bd_sf"/>
</dbReference>
<dbReference type="Pfam" id="PF08021">
    <property type="entry name" value="FAD_binding_9"/>
    <property type="match status" value="1"/>
</dbReference>
<keyword evidence="6" id="KW-1185">Reference proteome</keyword>
<dbReference type="Pfam" id="PF00891">
    <property type="entry name" value="Methyltransf_2"/>
    <property type="match status" value="1"/>
</dbReference>
<dbReference type="PROSITE" id="PS51384">
    <property type="entry name" value="FAD_FR"/>
    <property type="match status" value="1"/>
</dbReference>
<dbReference type="GO" id="GO:0008171">
    <property type="term" value="F:O-methyltransferase activity"/>
    <property type="evidence" value="ECO:0007669"/>
    <property type="project" value="InterPro"/>
</dbReference>
<dbReference type="Pfam" id="PF04954">
    <property type="entry name" value="SIP"/>
    <property type="match status" value="1"/>
</dbReference>
<feature type="domain" description="FAD-binding FR-type" evidence="4">
    <location>
        <begin position="11"/>
        <end position="144"/>
    </location>
</feature>
<gene>
    <name evidence="5" type="ORF">JHE00_02415</name>
</gene>
<dbReference type="InterPro" id="IPR013113">
    <property type="entry name" value="SIP_FAD-bd"/>
</dbReference>
<dbReference type="GO" id="GO:0016491">
    <property type="term" value="F:oxidoreductase activity"/>
    <property type="evidence" value="ECO:0007669"/>
    <property type="project" value="InterPro"/>
</dbReference>
<proteinExistence type="predicted"/>
<dbReference type="EMBL" id="JAENJH010000001">
    <property type="protein sequence ID" value="MBK1783164.1"/>
    <property type="molecule type" value="Genomic_DNA"/>
</dbReference>
<dbReference type="Proteomes" id="UP000635245">
    <property type="component" value="Unassembled WGS sequence"/>
</dbReference>
<dbReference type="Gene3D" id="2.40.30.10">
    <property type="entry name" value="Translation factors"/>
    <property type="match status" value="1"/>
</dbReference>
<comment type="caution">
    <text evidence="5">The sequence shown here is derived from an EMBL/GenBank/DDBJ whole genome shotgun (WGS) entry which is preliminary data.</text>
</comment>
<keyword evidence="3" id="KW-0949">S-adenosyl-L-methionine</keyword>
<dbReference type="InterPro" id="IPR016461">
    <property type="entry name" value="COMT-like"/>
</dbReference>
<dbReference type="PANTHER" id="PTHR30157">
    <property type="entry name" value="FERRIC REDUCTASE, NADPH-DEPENDENT"/>
    <property type="match status" value="1"/>
</dbReference>
<dbReference type="InterPro" id="IPR017927">
    <property type="entry name" value="FAD-bd_FR_type"/>
</dbReference>
<sequence>MRTADLITFPVVLRRLTVARVSDPSPRMRRVTLTGEHLAAFHRDGLDLPAFVTESFDDHIKVLFPGPGQTEADLPVQHRSGIDWPHSSARISRDYTPRRFDPVARELDLDFVLHGHGPAATWARRAEPGDVVHCVGPKSSLVLPSDVDSVLLVGDETALPAIGRFLDERPVAGPIRVVLEIRQEGADEYPLNVEGDVEVTWLRTPPGAPSVLAEHVMAAHWPEGTPFLWCGGEAGALKPLRRWCTYTRGLAKRHVNITGYWRAPVPRADGEQPAVAANVNDHGHELSPLELLLDPMPTFAVRAAVSTGLLTAVAGGPTPPRELAALAGLGAEAASLFTRYLASVDVLAIGDDGLVRLGGLGEDLLDDRFLVRRLDDRHVDGMVDAALHRLTESLRTGASAFALAHGATMSATLAADHERLERVSDGMGWSFAYLAEGIVASPAWRDGERLRLTGPGSAVVAQAVHGTRPGTPMVVQEGPVVVSVLENALADGGAREAVTIVPQGEPVEADATVCALALGRMNDGEAVALLASLTGASYGRRVLLVETAEDDEPDDREELTSAMRHWAATGSPPRSTVDLTALADRAGFDVGDVHRLGWGHLVVELTAR</sequence>
<dbReference type="Gene3D" id="3.40.50.80">
    <property type="entry name" value="Nucleotide-binding domain of ferredoxin-NADP reductase (FNR) module"/>
    <property type="match status" value="1"/>
</dbReference>
<keyword evidence="2" id="KW-0808">Transferase</keyword>
<dbReference type="InterPro" id="IPR001077">
    <property type="entry name" value="COMT_C"/>
</dbReference>
<evidence type="ECO:0000256" key="1">
    <source>
        <dbReference type="ARBA" id="ARBA00022603"/>
    </source>
</evidence>
<dbReference type="Gene3D" id="1.10.10.10">
    <property type="entry name" value="Winged helix-like DNA-binding domain superfamily/Winged helix DNA-binding domain"/>
    <property type="match status" value="1"/>
</dbReference>
<dbReference type="InterPro" id="IPR039261">
    <property type="entry name" value="FNR_nucleotide-bd"/>
</dbReference>
<accession>A0A934QPR5</accession>
<evidence type="ECO:0000256" key="2">
    <source>
        <dbReference type="ARBA" id="ARBA00022679"/>
    </source>
</evidence>
<dbReference type="AlphaFoldDB" id="A0A934QPR5"/>
<protein>
    <submittedName>
        <fullName evidence="5">Siderophore-interacting protein</fullName>
    </submittedName>
</protein>
<dbReference type="InterPro" id="IPR017938">
    <property type="entry name" value="Riboflavin_synthase-like_b-brl"/>
</dbReference>
<organism evidence="5 6">
    <name type="scientific">Prauserella cavernicola</name>
    <dbReference type="NCBI Taxonomy" id="2800127"/>
    <lineage>
        <taxon>Bacteria</taxon>
        <taxon>Bacillati</taxon>
        <taxon>Actinomycetota</taxon>
        <taxon>Actinomycetes</taxon>
        <taxon>Pseudonocardiales</taxon>
        <taxon>Pseudonocardiaceae</taxon>
        <taxon>Prauserella</taxon>
    </lineage>
</organism>
<dbReference type="PANTHER" id="PTHR30157:SF0">
    <property type="entry name" value="NADPH-DEPENDENT FERRIC-CHELATE REDUCTASE"/>
    <property type="match status" value="1"/>
</dbReference>
<evidence type="ECO:0000313" key="5">
    <source>
        <dbReference type="EMBL" id="MBK1783164.1"/>
    </source>
</evidence>
<evidence type="ECO:0000256" key="3">
    <source>
        <dbReference type="ARBA" id="ARBA00022691"/>
    </source>
</evidence>